<comment type="caution">
    <text evidence="14">The sequence shown here is derived from an EMBL/GenBank/DDBJ whole genome shotgun (WGS) entry which is preliminary data.</text>
</comment>
<feature type="domain" description="TonB-dependent receptor-like beta-barrel" evidence="12">
    <location>
        <begin position="408"/>
        <end position="831"/>
    </location>
</feature>
<dbReference type="SUPFAM" id="SSF56935">
    <property type="entry name" value="Porins"/>
    <property type="match status" value="1"/>
</dbReference>
<evidence type="ECO:0000256" key="1">
    <source>
        <dbReference type="ARBA" id="ARBA00004571"/>
    </source>
</evidence>
<gene>
    <name evidence="14" type="ORF">B5C34_02795</name>
</gene>
<evidence type="ECO:0000256" key="6">
    <source>
        <dbReference type="ARBA" id="ARBA00023004"/>
    </source>
</evidence>
<evidence type="ECO:0000256" key="4">
    <source>
        <dbReference type="ARBA" id="ARBA00022496"/>
    </source>
</evidence>
<name>A0A219B2B1_9SPHN</name>
<feature type="domain" description="TonB-dependent receptor plug" evidence="13">
    <location>
        <begin position="232"/>
        <end position="332"/>
    </location>
</feature>
<dbReference type="Gene3D" id="2.40.170.20">
    <property type="entry name" value="TonB-dependent receptor, beta-barrel domain"/>
    <property type="match status" value="1"/>
</dbReference>
<dbReference type="GO" id="GO:0006826">
    <property type="term" value="P:iron ion transport"/>
    <property type="evidence" value="ECO:0007669"/>
    <property type="project" value="UniProtKB-KW"/>
</dbReference>
<sequence length="869" mass="91962">MSRVGAAADWSMRTRRSAWWRAMSVATSARTFAWMPVLRGPVSPVRSSWRVRRRTSCPSSGGLPVAKRAAKARSGSFQRTDVRRWSIAIAGAALLASSPLIARERPSAAPYVDVPAGPLAESLTRLSEQAGLSISVADRSVARLAASAVRGRMAGSKALVRLLAGLPVRIVQVGERAWRIEADPGTLNRSPVARQMQIETASQIQLASAAPITITASKRGLTFANYAGPAVVLGESETEFFNAGTGTDAIVDRVATIASTHGGSGRNKLFIRGIADSSFLGPTQATVGQYLGDTRLNYNAPDPDLMLYDISRIEILEGPQGTLYGAGSLGGVIRVVPNAPDPGELALKANGGASLTQHGDPGGDLGAAFNLPIATGGAAVRVVGYGAIEGGYIDDTGRQLEDINRVETYGGRASLRWTPSANWVVDVSGAFQTLDARDSQFADRDAPPWTRESAVSQGYSSDFVLADLTITGNWGDISLVSSTGVVRQNRDEQYDASPPDGPSAVFLQSSESLLLTTENRISKDMNGGFGWVAGLSLLRNEVSTTRSSFAANLSSSLTGVENDVEEATLFAEGSVEPADGLVLTAGGRATYARLTGRGRNVASQFIVEAAEAAAAREETTFLPSVGLLYRATGDVSLFARYQEGFRPGGLAVRNQFVQRFKNDRVATVEAGLRVSAPHLSFSATLAHTDWDDIQADIILVGGFPTTANIGDGRLDSLDLRGEWQPLRGLSLSGGLFLNDSEVTEPAADLRLANDARLPNVADLGAQARVAYEAPLRDGVRLNAALAAHYVGSSQVGLPGMADQPQGDYAEAEIHIRLGTDNHGISLGVTNLFDTAANRFSVGTPFTLDHRAQVTPLRPRTVRLGFDASF</sequence>
<dbReference type="OrthoDB" id="9760333at2"/>
<proteinExistence type="inferred from homology"/>
<keyword evidence="10" id="KW-0998">Cell outer membrane</keyword>
<evidence type="ECO:0008006" key="16">
    <source>
        <dbReference type="Google" id="ProtNLM"/>
    </source>
</evidence>
<evidence type="ECO:0000313" key="14">
    <source>
        <dbReference type="EMBL" id="OWV32487.1"/>
    </source>
</evidence>
<keyword evidence="5" id="KW-0812">Transmembrane</keyword>
<evidence type="ECO:0000256" key="2">
    <source>
        <dbReference type="ARBA" id="ARBA00022448"/>
    </source>
</evidence>
<evidence type="ECO:0000256" key="7">
    <source>
        <dbReference type="ARBA" id="ARBA00023065"/>
    </source>
</evidence>
<dbReference type="Pfam" id="PF00593">
    <property type="entry name" value="TonB_dep_Rec_b-barrel"/>
    <property type="match status" value="1"/>
</dbReference>
<keyword evidence="4" id="KW-0410">Iron transport</keyword>
<accession>A0A219B2B1</accession>
<evidence type="ECO:0000259" key="12">
    <source>
        <dbReference type="Pfam" id="PF00593"/>
    </source>
</evidence>
<evidence type="ECO:0000256" key="5">
    <source>
        <dbReference type="ARBA" id="ARBA00022692"/>
    </source>
</evidence>
<evidence type="ECO:0000256" key="11">
    <source>
        <dbReference type="RuleBase" id="RU003357"/>
    </source>
</evidence>
<comment type="similarity">
    <text evidence="11">Belongs to the TonB-dependent receptor family.</text>
</comment>
<keyword evidence="15" id="KW-1185">Reference proteome</keyword>
<dbReference type="InterPro" id="IPR036942">
    <property type="entry name" value="Beta-barrel_TonB_sf"/>
</dbReference>
<dbReference type="InterPro" id="IPR012910">
    <property type="entry name" value="Plug_dom"/>
</dbReference>
<keyword evidence="6" id="KW-0408">Iron</keyword>
<evidence type="ECO:0000256" key="10">
    <source>
        <dbReference type="ARBA" id="ARBA00023237"/>
    </source>
</evidence>
<keyword evidence="8 11" id="KW-0798">TonB box</keyword>
<comment type="subcellular location">
    <subcellularLocation>
        <location evidence="1">Cell outer membrane</location>
        <topology evidence="1">Multi-pass membrane protein</topology>
    </subcellularLocation>
</comment>
<dbReference type="InterPro" id="IPR039426">
    <property type="entry name" value="TonB-dep_rcpt-like"/>
</dbReference>
<evidence type="ECO:0000256" key="9">
    <source>
        <dbReference type="ARBA" id="ARBA00023136"/>
    </source>
</evidence>
<keyword evidence="7" id="KW-0406">Ion transport</keyword>
<keyword evidence="9 11" id="KW-0472">Membrane</keyword>
<organism evidence="14 15">
    <name type="scientific">Pacificimonas flava</name>
    <dbReference type="NCBI Taxonomy" id="1234595"/>
    <lineage>
        <taxon>Bacteria</taxon>
        <taxon>Pseudomonadati</taxon>
        <taxon>Pseudomonadota</taxon>
        <taxon>Alphaproteobacteria</taxon>
        <taxon>Sphingomonadales</taxon>
        <taxon>Sphingosinicellaceae</taxon>
        <taxon>Pacificimonas</taxon>
    </lineage>
</organism>
<dbReference type="Proteomes" id="UP000198462">
    <property type="component" value="Unassembled WGS sequence"/>
</dbReference>
<reference evidence="15" key="1">
    <citation type="submission" date="2017-05" db="EMBL/GenBank/DDBJ databases">
        <authorList>
            <person name="Lin X."/>
        </authorList>
    </citation>
    <scope>NUCLEOTIDE SEQUENCE [LARGE SCALE GENOMIC DNA]</scope>
    <source>
        <strain evidence="15">JLT2012</strain>
    </source>
</reference>
<evidence type="ECO:0000256" key="8">
    <source>
        <dbReference type="ARBA" id="ARBA00023077"/>
    </source>
</evidence>
<evidence type="ECO:0000256" key="3">
    <source>
        <dbReference type="ARBA" id="ARBA00022452"/>
    </source>
</evidence>
<evidence type="ECO:0000259" key="13">
    <source>
        <dbReference type="Pfam" id="PF07715"/>
    </source>
</evidence>
<keyword evidence="2" id="KW-0813">Transport</keyword>
<dbReference type="InterPro" id="IPR000531">
    <property type="entry name" value="Beta-barrel_TonB"/>
</dbReference>
<dbReference type="GO" id="GO:0009279">
    <property type="term" value="C:cell outer membrane"/>
    <property type="evidence" value="ECO:0007669"/>
    <property type="project" value="UniProtKB-SubCell"/>
</dbReference>
<dbReference type="Gene3D" id="3.55.50.30">
    <property type="match status" value="1"/>
</dbReference>
<dbReference type="Pfam" id="PF07715">
    <property type="entry name" value="Plug"/>
    <property type="match status" value="1"/>
</dbReference>
<dbReference type="AlphaFoldDB" id="A0A219B2B1"/>
<dbReference type="EMBL" id="NFZT01000001">
    <property type="protein sequence ID" value="OWV32487.1"/>
    <property type="molecule type" value="Genomic_DNA"/>
</dbReference>
<dbReference type="PANTHER" id="PTHR32552">
    <property type="entry name" value="FERRICHROME IRON RECEPTOR-RELATED"/>
    <property type="match status" value="1"/>
</dbReference>
<protein>
    <recommendedName>
        <fullName evidence="16">TonB-dependent receptor</fullName>
    </recommendedName>
</protein>
<dbReference type="PANTHER" id="PTHR32552:SF81">
    <property type="entry name" value="TONB-DEPENDENT OUTER MEMBRANE RECEPTOR"/>
    <property type="match status" value="1"/>
</dbReference>
<evidence type="ECO:0000313" key="15">
    <source>
        <dbReference type="Proteomes" id="UP000198462"/>
    </source>
</evidence>
<keyword evidence="3" id="KW-1134">Transmembrane beta strand</keyword>